<gene>
    <name evidence="4" type="ORF">CPELLU_LOCUS14769</name>
</gene>
<dbReference type="GO" id="GO:0008061">
    <property type="term" value="F:chitin binding"/>
    <property type="evidence" value="ECO:0007669"/>
    <property type="project" value="InterPro"/>
</dbReference>
<dbReference type="SUPFAM" id="SSF51445">
    <property type="entry name" value="(Trans)glycosidases"/>
    <property type="match status" value="1"/>
</dbReference>
<evidence type="ECO:0000259" key="3">
    <source>
        <dbReference type="PROSITE" id="PS51910"/>
    </source>
</evidence>
<dbReference type="InterPro" id="IPR050314">
    <property type="entry name" value="Glycosyl_Hydrlase_18"/>
</dbReference>
<keyword evidence="1" id="KW-0472">Membrane</keyword>
<name>A0A9N9IX70_9GLOM</name>
<keyword evidence="2" id="KW-0732">Signal</keyword>
<protein>
    <submittedName>
        <fullName evidence="4">22556_t:CDS:1</fullName>
    </submittedName>
</protein>
<dbReference type="GO" id="GO:0005975">
    <property type="term" value="P:carbohydrate metabolic process"/>
    <property type="evidence" value="ECO:0007669"/>
    <property type="project" value="InterPro"/>
</dbReference>
<dbReference type="PROSITE" id="PS51910">
    <property type="entry name" value="GH18_2"/>
    <property type="match status" value="1"/>
</dbReference>
<feature type="chain" id="PRO_5040297450" evidence="2">
    <location>
        <begin position="26"/>
        <end position="461"/>
    </location>
</feature>
<dbReference type="InterPro" id="IPR001223">
    <property type="entry name" value="Glyco_hydro18_cat"/>
</dbReference>
<dbReference type="SMART" id="SM00636">
    <property type="entry name" value="Glyco_18"/>
    <property type="match status" value="1"/>
</dbReference>
<dbReference type="PANTHER" id="PTHR11177:SF317">
    <property type="entry name" value="CHITINASE 12-RELATED"/>
    <property type="match status" value="1"/>
</dbReference>
<dbReference type="GO" id="GO:0006032">
    <property type="term" value="P:chitin catabolic process"/>
    <property type="evidence" value="ECO:0007669"/>
    <property type="project" value="TreeGrafter"/>
</dbReference>
<dbReference type="PANTHER" id="PTHR11177">
    <property type="entry name" value="CHITINASE"/>
    <property type="match status" value="1"/>
</dbReference>
<sequence length="461" mass="52119">MNIYKLIILLSYGFVLLVTKHKALSQSCITPPTKPNIIVGYYPAFKLNSKLGIDYNISSSITHLNYIAFSPNDLLNGTGPFQVFQNKLDKFNDLTLYKNKNNLTFKLILSVLLPVNASDFIKFPPLRTGTYLPTDQQTKKFIDDLTNITTNYSFHGIDIEYPYKLPCFQQPTLPQQQINFSTIFVQFLNDVSSRLKPLNKLLTVTAGQYPIDGISPANISFINIQAFHLNINSAYSSAGIDNIQKIFSRWYNYVDKLQLVLGVEFGGVVESVISNNITKDIENQNLTLVSGSNLKFPFAAEIIDDPCKNTSYAYLPWKNLTTFLSPPCYTSASSPWIYGFDNLKTKQSYIYQQYPGVSTQFYYVSYDDFQSLKYKLDFIKENASGIAIADVTRDFDNLMLMNFISGNITPNSPSPENTTPNIGAIVGGTIGAWILINVLLVLILFRRYLKKKQYEGVAQMY</sequence>
<evidence type="ECO:0000256" key="2">
    <source>
        <dbReference type="SAM" id="SignalP"/>
    </source>
</evidence>
<dbReference type="InterPro" id="IPR011583">
    <property type="entry name" value="Chitinase_II/V-like_cat"/>
</dbReference>
<dbReference type="InterPro" id="IPR017853">
    <property type="entry name" value="GH"/>
</dbReference>
<evidence type="ECO:0000313" key="4">
    <source>
        <dbReference type="EMBL" id="CAG8752115.1"/>
    </source>
</evidence>
<dbReference type="EMBL" id="CAJVQA010018089">
    <property type="protein sequence ID" value="CAG8752115.1"/>
    <property type="molecule type" value="Genomic_DNA"/>
</dbReference>
<keyword evidence="1" id="KW-1133">Transmembrane helix</keyword>
<comment type="caution">
    <text evidence="4">The sequence shown here is derived from an EMBL/GenBank/DDBJ whole genome shotgun (WGS) entry which is preliminary data.</text>
</comment>
<dbReference type="Pfam" id="PF00704">
    <property type="entry name" value="Glyco_hydro_18"/>
    <property type="match status" value="1"/>
</dbReference>
<feature type="signal peptide" evidence="2">
    <location>
        <begin position="1"/>
        <end position="25"/>
    </location>
</feature>
<dbReference type="Gene3D" id="3.20.20.80">
    <property type="entry name" value="Glycosidases"/>
    <property type="match status" value="1"/>
</dbReference>
<keyword evidence="5" id="KW-1185">Reference proteome</keyword>
<feature type="transmembrane region" description="Helical" evidence="1">
    <location>
        <begin position="422"/>
        <end position="445"/>
    </location>
</feature>
<evidence type="ECO:0000313" key="5">
    <source>
        <dbReference type="Proteomes" id="UP000789759"/>
    </source>
</evidence>
<dbReference type="GO" id="GO:0004568">
    <property type="term" value="F:chitinase activity"/>
    <property type="evidence" value="ECO:0007669"/>
    <property type="project" value="TreeGrafter"/>
</dbReference>
<dbReference type="AlphaFoldDB" id="A0A9N9IX70"/>
<organism evidence="4 5">
    <name type="scientific">Cetraspora pellucida</name>
    <dbReference type="NCBI Taxonomy" id="1433469"/>
    <lineage>
        <taxon>Eukaryota</taxon>
        <taxon>Fungi</taxon>
        <taxon>Fungi incertae sedis</taxon>
        <taxon>Mucoromycota</taxon>
        <taxon>Glomeromycotina</taxon>
        <taxon>Glomeromycetes</taxon>
        <taxon>Diversisporales</taxon>
        <taxon>Gigasporaceae</taxon>
        <taxon>Cetraspora</taxon>
    </lineage>
</organism>
<dbReference type="Proteomes" id="UP000789759">
    <property type="component" value="Unassembled WGS sequence"/>
</dbReference>
<accession>A0A9N9IX70</accession>
<proteinExistence type="predicted"/>
<reference evidence="4" key="1">
    <citation type="submission" date="2021-06" db="EMBL/GenBank/DDBJ databases">
        <authorList>
            <person name="Kallberg Y."/>
            <person name="Tangrot J."/>
            <person name="Rosling A."/>
        </authorList>
    </citation>
    <scope>NUCLEOTIDE SEQUENCE</scope>
    <source>
        <strain evidence="4">FL966</strain>
    </source>
</reference>
<feature type="domain" description="GH18" evidence="3">
    <location>
        <begin position="36"/>
        <end position="408"/>
    </location>
</feature>
<dbReference type="OrthoDB" id="2426970at2759"/>
<evidence type="ECO:0000256" key="1">
    <source>
        <dbReference type="SAM" id="Phobius"/>
    </source>
</evidence>
<keyword evidence="1" id="KW-0812">Transmembrane</keyword>
<dbReference type="GO" id="GO:0005576">
    <property type="term" value="C:extracellular region"/>
    <property type="evidence" value="ECO:0007669"/>
    <property type="project" value="TreeGrafter"/>
</dbReference>